<organism evidence="1 2">
    <name type="scientific">Microcoleus asticus IPMA8</name>
    <dbReference type="NCBI Taxonomy" id="2563858"/>
    <lineage>
        <taxon>Bacteria</taxon>
        <taxon>Bacillati</taxon>
        <taxon>Cyanobacteriota</taxon>
        <taxon>Cyanophyceae</taxon>
        <taxon>Oscillatoriophycideae</taxon>
        <taxon>Oscillatoriales</taxon>
        <taxon>Microcoleaceae</taxon>
        <taxon>Microcoleus</taxon>
        <taxon>Microcoleus asticus</taxon>
    </lineage>
</organism>
<gene>
    <name evidence="1" type="ORF">E5S67_04392</name>
</gene>
<accession>A0ABX2D1V2</accession>
<name>A0ABX2D1V2_9CYAN</name>
<evidence type="ECO:0000313" key="2">
    <source>
        <dbReference type="Proteomes" id="UP000702425"/>
    </source>
</evidence>
<dbReference type="EMBL" id="SRRZ01000092">
    <property type="protein sequence ID" value="NQE36627.1"/>
    <property type="molecule type" value="Genomic_DNA"/>
</dbReference>
<reference evidence="1 2" key="1">
    <citation type="journal article" date="2020" name="Sci. Rep.">
        <title>A novel cyanobacterial geosmin producer, revising GeoA distribution and dispersion patterns in Bacteria.</title>
        <authorList>
            <person name="Churro C."/>
            <person name="Semedo-Aguiar A.P."/>
            <person name="Silva A.D."/>
            <person name="Pereira-Leal J.B."/>
            <person name="Leite R.B."/>
        </authorList>
    </citation>
    <scope>NUCLEOTIDE SEQUENCE [LARGE SCALE GENOMIC DNA]</scope>
    <source>
        <strain evidence="1 2">IPMA8</strain>
    </source>
</reference>
<comment type="caution">
    <text evidence="1">The sequence shown here is derived from an EMBL/GenBank/DDBJ whole genome shotgun (WGS) entry which is preliminary data.</text>
</comment>
<protein>
    <recommendedName>
        <fullName evidence="3">RiboL-PSP-HEPN domain-containing protein</fullName>
    </recommendedName>
</protein>
<evidence type="ECO:0008006" key="3">
    <source>
        <dbReference type="Google" id="ProtNLM"/>
    </source>
</evidence>
<evidence type="ECO:0000313" key="1">
    <source>
        <dbReference type="EMBL" id="NQE36627.1"/>
    </source>
</evidence>
<keyword evidence="2" id="KW-1185">Reference proteome</keyword>
<proteinExistence type="predicted"/>
<sequence length="392" mass="44645">MQINLVPVCESGNPYGGEMMRDSITRFRKRLLAVIVVCPEAGFEYSGEEARPDNITRTHINAAIALFREPGTIGQVTGFIHENGMNINISGTGGRYGKEFMKCLIQNDIQPCFYPVKPVYDLFQEWSEKSETFSRQDLDLGLSTHERLKCWEQFLINEIVPHLYTESMGFLGLNSRTGTWQKSWQADEIEENYTDRDQLEAILSNTDFHRTFLDEIASLRVLNKLRVPDAKANKTLRRHLYVGVIACLETYLSDAFINTVLSNENYLRSFFTSFKDFREQKVGMNELLDSASKAEEIAKEAMSGVIYHNLPKVSKMYEATLNIEFPKFSEIQKAVSIRHDLVHRNGKTKDGVESSIDSIMVDNVISQVESFISEIDQKLKEKDNPSESSSAS</sequence>
<dbReference type="RefSeq" id="WP_172190503.1">
    <property type="nucleotide sequence ID" value="NZ_CAWPPK010000310.1"/>
</dbReference>
<dbReference type="Proteomes" id="UP000702425">
    <property type="component" value="Unassembled WGS sequence"/>
</dbReference>